<feature type="domain" description="Sdz-33 F-box" evidence="1">
    <location>
        <begin position="2"/>
        <end position="41"/>
    </location>
</feature>
<keyword evidence="3" id="KW-1185">Reference proteome</keyword>
<accession>E3NSG5</accession>
<dbReference type="AlphaFoldDB" id="E3NSG5"/>
<gene>
    <name evidence="2" type="ORF">CRE_01492</name>
</gene>
<organism evidence="3">
    <name type="scientific">Caenorhabditis remanei</name>
    <name type="common">Caenorhabditis vulgaris</name>
    <dbReference type="NCBI Taxonomy" id="31234"/>
    <lineage>
        <taxon>Eukaryota</taxon>
        <taxon>Metazoa</taxon>
        <taxon>Ecdysozoa</taxon>
        <taxon>Nematoda</taxon>
        <taxon>Chromadorea</taxon>
        <taxon>Rhabditida</taxon>
        <taxon>Rhabditina</taxon>
        <taxon>Rhabditomorpha</taxon>
        <taxon>Rhabditoidea</taxon>
        <taxon>Rhabditidae</taxon>
        <taxon>Peloderinae</taxon>
        <taxon>Caenorhabditis</taxon>
    </lineage>
</organism>
<proteinExistence type="predicted"/>
<dbReference type="InterPro" id="IPR012885">
    <property type="entry name" value="F-box_Sdz-33"/>
</dbReference>
<dbReference type="InParanoid" id="E3NSG5"/>
<dbReference type="HOGENOM" id="CLU_1950792_0_0_1"/>
<evidence type="ECO:0000313" key="3">
    <source>
        <dbReference type="Proteomes" id="UP000008281"/>
    </source>
</evidence>
<dbReference type="PANTHER" id="PTHR21503">
    <property type="entry name" value="F-BOX-CONTAINING HYPOTHETICAL PROTEIN C.ELEGANS"/>
    <property type="match status" value="1"/>
</dbReference>
<dbReference type="Pfam" id="PF07735">
    <property type="entry name" value="FBA_2"/>
    <property type="match status" value="1"/>
</dbReference>
<name>E3NSG5_CAERE</name>
<protein>
    <recommendedName>
        <fullName evidence="1">Sdz-33 F-box domain-containing protein</fullName>
    </recommendedName>
</protein>
<dbReference type="EMBL" id="DS269960">
    <property type="protein sequence ID" value="EFO90160.1"/>
    <property type="molecule type" value="Genomic_DNA"/>
</dbReference>
<reference evidence="2" key="1">
    <citation type="submission" date="2007-07" db="EMBL/GenBank/DDBJ databases">
        <title>PCAP assembly of the Caenorhabditis remanei genome.</title>
        <authorList>
            <consortium name="The Caenorhabditis remanei Sequencing Consortium"/>
            <person name="Wilson R.K."/>
        </authorList>
    </citation>
    <scope>NUCLEOTIDE SEQUENCE [LARGE SCALE GENOMIC DNA]</scope>
    <source>
        <strain evidence="2">PB4641</strain>
    </source>
</reference>
<sequence>MEIDCKSVVLRKNLIWDMKWNVFLQKWIAMETNQNLEYLELDHRELNVFRHRVLYGIPHEVVDEGVKRVLKIRSDATQEIRGGIDIKRIDGKTATFFEYRTTRIQFLAMSVH</sequence>
<evidence type="ECO:0000259" key="1">
    <source>
        <dbReference type="Pfam" id="PF07735"/>
    </source>
</evidence>
<dbReference type="Proteomes" id="UP000008281">
    <property type="component" value="Unassembled WGS sequence"/>
</dbReference>
<evidence type="ECO:0000313" key="2">
    <source>
        <dbReference type="EMBL" id="EFO90160.1"/>
    </source>
</evidence>